<reference evidence="1 2" key="1">
    <citation type="submission" date="2016-07" db="EMBL/GenBank/DDBJ databases">
        <title>Complete genome sequence of Altererythrobacter dongtanensis KCTC 22672, a type strain with esterase isolated from tidal flat.</title>
        <authorList>
            <person name="Cheng H."/>
            <person name="Wu Y.-H."/>
            <person name="Zhou P."/>
            <person name="Huo Y.-Y."/>
            <person name="Wang C.-S."/>
            <person name="Xu X.-W."/>
        </authorList>
    </citation>
    <scope>NUCLEOTIDE SEQUENCE [LARGE SCALE GENOMIC DNA]</scope>
    <source>
        <strain evidence="1 2">KCTC 22672</strain>
    </source>
</reference>
<dbReference type="OrthoDB" id="4865570at2"/>
<proteinExistence type="predicted"/>
<organism evidence="1 2">
    <name type="scientific">Tsuneonella dongtanensis</name>
    <dbReference type="NCBI Taxonomy" id="692370"/>
    <lineage>
        <taxon>Bacteria</taxon>
        <taxon>Pseudomonadati</taxon>
        <taxon>Pseudomonadota</taxon>
        <taxon>Alphaproteobacteria</taxon>
        <taxon>Sphingomonadales</taxon>
        <taxon>Erythrobacteraceae</taxon>
        <taxon>Tsuneonella</taxon>
    </lineage>
</organism>
<dbReference type="Pfam" id="PF05638">
    <property type="entry name" value="T6SS_HCP"/>
    <property type="match status" value="1"/>
</dbReference>
<accession>A0A1B2AB66</accession>
<dbReference type="EMBL" id="CP016591">
    <property type="protein sequence ID" value="ANY19399.1"/>
    <property type="molecule type" value="Genomic_DNA"/>
</dbReference>
<dbReference type="SUPFAM" id="SSF141452">
    <property type="entry name" value="Hcp1-like"/>
    <property type="match status" value="1"/>
</dbReference>
<sequence>MAVSVFMKLDGIEGESTDEKHKNEIKLNSCSFSAHNSSAYNNSSKTVSKGQAMMADIAFTKEADKTSVALFKACASGKVIPKAKISFQTNVGDDKKIDFLVYELDNVVVNNYNFSAAHDADESGSLTYAKIRQVYDQRDEKGTSTGKVEGFFDVLLNKAG</sequence>
<dbReference type="InterPro" id="IPR053165">
    <property type="entry name" value="HSI-I_assembly_Hcp1"/>
</dbReference>
<dbReference type="InterPro" id="IPR008514">
    <property type="entry name" value="T6SS_Hcp"/>
</dbReference>
<dbReference type="AlphaFoldDB" id="A0A1B2AB66"/>
<evidence type="ECO:0008006" key="3">
    <source>
        <dbReference type="Google" id="ProtNLM"/>
    </source>
</evidence>
<dbReference type="KEGG" id="ado:A6F68_00873"/>
<dbReference type="InterPro" id="IPR036624">
    <property type="entry name" value="Hcp1-lik_sf"/>
</dbReference>
<dbReference type="Gene3D" id="2.30.110.20">
    <property type="entry name" value="Hcp1-like"/>
    <property type="match status" value="1"/>
</dbReference>
<gene>
    <name evidence="1" type="ORF">A6F68_00873</name>
</gene>
<dbReference type="Proteomes" id="UP000092932">
    <property type="component" value="Chromosome"/>
</dbReference>
<protein>
    <recommendedName>
        <fullName evidence="3">Major exported protein</fullName>
    </recommendedName>
</protein>
<dbReference type="PANTHER" id="PTHR36152:SF1">
    <property type="entry name" value="UBIQUITIN-LIKE DOMAIN-CONTAINING PROTEIN"/>
    <property type="match status" value="1"/>
</dbReference>
<keyword evidence="2" id="KW-1185">Reference proteome</keyword>
<dbReference type="STRING" id="692370.A6F68_00873"/>
<dbReference type="PANTHER" id="PTHR36152">
    <property type="entry name" value="CYTOPLASMIC PROTEIN-RELATED"/>
    <property type="match status" value="1"/>
</dbReference>
<evidence type="ECO:0000313" key="2">
    <source>
        <dbReference type="Proteomes" id="UP000092932"/>
    </source>
</evidence>
<name>A0A1B2AB66_9SPHN</name>
<evidence type="ECO:0000313" key="1">
    <source>
        <dbReference type="EMBL" id="ANY19399.1"/>
    </source>
</evidence>
<dbReference type="RefSeq" id="WP_084001643.1">
    <property type="nucleotide sequence ID" value="NZ_CP016591.1"/>
</dbReference>